<evidence type="ECO:0000256" key="1">
    <source>
        <dbReference type="ARBA" id="ARBA00022679"/>
    </source>
</evidence>
<keyword evidence="9" id="KW-1185">Reference proteome</keyword>
<evidence type="ECO:0000313" key="9">
    <source>
        <dbReference type="Proteomes" id="UP000237105"/>
    </source>
</evidence>
<accession>A0A2P5AFC5</accession>
<sequence>MGSTLLKKKDEFEDKSKEKLCRYNSGKYRVKIDSSIEAKLLAIDLALRSFELYLVGKKKFSIRTDCKAIVEFYSKLKDKSTYTKRWTQFMNNFLVKGYEPITEYVQGKDNQIAVILSRIIYKPWKSTFLE</sequence>
<keyword evidence="6" id="KW-0695">RNA-directed DNA polymerase</keyword>
<evidence type="ECO:0000256" key="6">
    <source>
        <dbReference type="ARBA" id="ARBA00022918"/>
    </source>
</evidence>
<evidence type="ECO:0000256" key="4">
    <source>
        <dbReference type="ARBA" id="ARBA00022759"/>
    </source>
</evidence>
<feature type="domain" description="Reverse transcriptase RNase H-like" evidence="7">
    <location>
        <begin position="14"/>
        <end position="93"/>
    </location>
</feature>
<evidence type="ECO:0000256" key="3">
    <source>
        <dbReference type="ARBA" id="ARBA00022722"/>
    </source>
</evidence>
<gene>
    <name evidence="8" type="ORF">PanWU01x14_338190</name>
</gene>
<dbReference type="OrthoDB" id="1914518at2759"/>
<dbReference type="GO" id="GO:0003964">
    <property type="term" value="F:RNA-directed DNA polymerase activity"/>
    <property type="evidence" value="ECO:0007669"/>
    <property type="project" value="UniProtKB-KW"/>
</dbReference>
<organism evidence="8 9">
    <name type="scientific">Parasponia andersonii</name>
    <name type="common">Sponia andersonii</name>
    <dbReference type="NCBI Taxonomy" id="3476"/>
    <lineage>
        <taxon>Eukaryota</taxon>
        <taxon>Viridiplantae</taxon>
        <taxon>Streptophyta</taxon>
        <taxon>Embryophyta</taxon>
        <taxon>Tracheophyta</taxon>
        <taxon>Spermatophyta</taxon>
        <taxon>Magnoliopsida</taxon>
        <taxon>eudicotyledons</taxon>
        <taxon>Gunneridae</taxon>
        <taxon>Pentapetalae</taxon>
        <taxon>rosids</taxon>
        <taxon>fabids</taxon>
        <taxon>Rosales</taxon>
        <taxon>Cannabaceae</taxon>
        <taxon>Parasponia</taxon>
    </lineage>
</organism>
<dbReference type="EMBL" id="JXTB01000621">
    <property type="protein sequence ID" value="PON35222.1"/>
    <property type="molecule type" value="Genomic_DNA"/>
</dbReference>
<keyword evidence="5" id="KW-0378">Hydrolase</keyword>
<evidence type="ECO:0000256" key="5">
    <source>
        <dbReference type="ARBA" id="ARBA00022801"/>
    </source>
</evidence>
<dbReference type="GO" id="GO:0016787">
    <property type="term" value="F:hydrolase activity"/>
    <property type="evidence" value="ECO:0007669"/>
    <property type="project" value="UniProtKB-KW"/>
</dbReference>
<keyword evidence="4" id="KW-0255">Endonuclease</keyword>
<evidence type="ECO:0000256" key="2">
    <source>
        <dbReference type="ARBA" id="ARBA00022695"/>
    </source>
</evidence>
<dbReference type="Pfam" id="PF17917">
    <property type="entry name" value="RT_RNaseH"/>
    <property type="match status" value="1"/>
</dbReference>
<dbReference type="Proteomes" id="UP000237105">
    <property type="component" value="Unassembled WGS sequence"/>
</dbReference>
<name>A0A2P5AFC5_PARAD</name>
<dbReference type="GO" id="GO:0004519">
    <property type="term" value="F:endonuclease activity"/>
    <property type="evidence" value="ECO:0007669"/>
    <property type="project" value="UniProtKB-KW"/>
</dbReference>
<protein>
    <recommendedName>
        <fullName evidence="7">Reverse transcriptase RNase H-like domain-containing protein</fullName>
    </recommendedName>
</protein>
<evidence type="ECO:0000313" key="8">
    <source>
        <dbReference type="EMBL" id="PON35222.1"/>
    </source>
</evidence>
<keyword evidence="1" id="KW-0808">Transferase</keyword>
<proteinExistence type="predicted"/>
<keyword evidence="2" id="KW-0548">Nucleotidyltransferase</keyword>
<comment type="caution">
    <text evidence="8">The sequence shown here is derived from an EMBL/GenBank/DDBJ whole genome shotgun (WGS) entry which is preliminary data.</text>
</comment>
<reference evidence="9" key="1">
    <citation type="submission" date="2016-06" db="EMBL/GenBank/DDBJ databases">
        <title>Parallel loss of symbiosis genes in relatives of nitrogen-fixing non-legume Parasponia.</title>
        <authorList>
            <person name="Van Velzen R."/>
            <person name="Holmer R."/>
            <person name="Bu F."/>
            <person name="Rutten L."/>
            <person name="Van Zeijl A."/>
            <person name="Liu W."/>
            <person name="Santuari L."/>
            <person name="Cao Q."/>
            <person name="Sharma T."/>
            <person name="Shen D."/>
            <person name="Roswanjaya Y."/>
            <person name="Wardhani T."/>
            <person name="Kalhor M.S."/>
            <person name="Jansen J."/>
            <person name="Van den Hoogen J."/>
            <person name="Gungor B."/>
            <person name="Hartog M."/>
            <person name="Hontelez J."/>
            <person name="Verver J."/>
            <person name="Yang W.-C."/>
            <person name="Schijlen E."/>
            <person name="Repin R."/>
            <person name="Schilthuizen M."/>
            <person name="Schranz E."/>
            <person name="Heidstra R."/>
            <person name="Miyata K."/>
            <person name="Fedorova E."/>
            <person name="Kohlen W."/>
            <person name="Bisseling T."/>
            <person name="Smit S."/>
            <person name="Geurts R."/>
        </authorList>
    </citation>
    <scope>NUCLEOTIDE SEQUENCE [LARGE SCALE GENOMIC DNA]</scope>
    <source>
        <strain evidence="9">cv. WU1-14</strain>
    </source>
</reference>
<dbReference type="AlphaFoldDB" id="A0A2P5AFC5"/>
<dbReference type="InterPro" id="IPR041373">
    <property type="entry name" value="RT_RNaseH"/>
</dbReference>
<keyword evidence="3" id="KW-0540">Nuclease</keyword>
<evidence type="ECO:0000259" key="7">
    <source>
        <dbReference type="Pfam" id="PF17917"/>
    </source>
</evidence>